<reference evidence="1 2" key="1">
    <citation type="submission" date="2016-01" db="EMBL/GenBank/DDBJ databases">
        <authorList>
            <person name="Oliw E.H."/>
        </authorList>
    </citation>
    <scope>NUCLEOTIDE SEQUENCE [LARGE SCALE GENOMIC DNA]</scope>
    <source>
        <strain evidence="1 2">DY10</strain>
    </source>
</reference>
<dbReference type="OrthoDB" id="961806at2"/>
<dbReference type="Proteomes" id="UP000187941">
    <property type="component" value="Chromosome"/>
</dbReference>
<evidence type="ECO:0000313" key="1">
    <source>
        <dbReference type="EMBL" id="AQG80682.1"/>
    </source>
</evidence>
<keyword evidence="2" id="KW-1185">Reference proteome</keyword>
<dbReference type="RefSeq" id="WP_077132111.1">
    <property type="nucleotide sequence ID" value="NZ_CP014263.1"/>
</dbReference>
<name>A0A1P9WZ82_9BACT</name>
<proteinExistence type="predicted"/>
<sequence>MPSSEPDKTRPIQRNDSFLRLRKDKLMVYVDPHFGFIRQVYKGVFYIKKCAYCKRTFEAKRRHAAFCSPTCQQAHRRGRNR</sequence>
<dbReference type="AlphaFoldDB" id="A0A1P9WZ82"/>
<dbReference type="EMBL" id="CP014263">
    <property type="protein sequence ID" value="AQG80682.1"/>
    <property type="molecule type" value="Genomic_DNA"/>
</dbReference>
<evidence type="ECO:0000313" key="2">
    <source>
        <dbReference type="Proteomes" id="UP000187941"/>
    </source>
</evidence>
<gene>
    <name evidence="1" type="ORF">AWR27_15910</name>
</gene>
<dbReference type="KEGG" id="smon:AWR27_15910"/>
<protein>
    <submittedName>
        <fullName evidence="1">Uncharacterized protein</fullName>
    </submittedName>
</protein>
<accession>A0A1P9WZ82</accession>
<organism evidence="1 2">
    <name type="scientific">Spirosoma montaniterrae</name>
    <dbReference type="NCBI Taxonomy" id="1178516"/>
    <lineage>
        <taxon>Bacteria</taxon>
        <taxon>Pseudomonadati</taxon>
        <taxon>Bacteroidota</taxon>
        <taxon>Cytophagia</taxon>
        <taxon>Cytophagales</taxon>
        <taxon>Cytophagaceae</taxon>
        <taxon>Spirosoma</taxon>
    </lineage>
</organism>